<proteinExistence type="predicted"/>
<keyword evidence="1" id="KW-0812">Transmembrane</keyword>
<sequence>MTPAVPKQVVDGGSTVYNITPDAGKTTYILPPPSGAACSGTLDTGVTPNTYTVTPVTADCGFTVAFSVEETSSVTGGNGTITPLGATGPLVPGSNSTVYALTPDAGYTPVVDGTCKGVFDGAANTYTVTDATADCTVIASFTNDPVTVTSSTSGGHGGIDTTGTINLPNGGSRTYTFTPDAGYYPMVTGNCPGTLVGNTYTVSPVTANCAFNVTFSSTTVDITATVTGGVGTLTPPGTTTVAQGGGQSYTATPGGGSVTVFEDSSTCPGVRSGNVYNVTGATANCSVNAKFVAAAAAVTVTTTVPGGHGTVTTPGQDGAGNTVLAIGDVRTWTVTPDTGYIPQVQSSTCAPAGTLSTTAPYTYTLTAAANCAVTFAFAPVAGAASIPTLSEWGLIILSILIGLFVLGMRRRRMI</sequence>
<evidence type="ECO:0000259" key="2">
    <source>
        <dbReference type="Pfam" id="PF18203"/>
    </source>
</evidence>
<dbReference type="KEGG" id="cof:FOZ74_09235"/>
<dbReference type="Pfam" id="PF18203">
    <property type="entry name" value="IPTL-CTERM"/>
    <property type="match status" value="1"/>
</dbReference>
<dbReference type="Proteomes" id="UP000321199">
    <property type="component" value="Chromosome"/>
</dbReference>
<protein>
    <submittedName>
        <fullName evidence="3">IPTL-CTERM sorting domain-containing protein</fullName>
    </submittedName>
</protein>
<evidence type="ECO:0000256" key="1">
    <source>
        <dbReference type="SAM" id="Phobius"/>
    </source>
</evidence>
<organism evidence="3 4">
    <name type="scientific">Comamonas flocculans</name>
    <dbReference type="NCBI Taxonomy" id="2597701"/>
    <lineage>
        <taxon>Bacteria</taxon>
        <taxon>Pseudomonadati</taxon>
        <taxon>Pseudomonadota</taxon>
        <taxon>Betaproteobacteria</taxon>
        <taxon>Burkholderiales</taxon>
        <taxon>Comamonadaceae</taxon>
        <taxon>Comamonas</taxon>
    </lineage>
</organism>
<reference evidence="3 4" key="1">
    <citation type="submission" date="2019-07" db="EMBL/GenBank/DDBJ databases">
        <title>Complete genome sequence of Comamonas sp. NLF 7-7 isolated from livestock.</title>
        <authorList>
            <person name="Kim D.H."/>
            <person name="Kim J.G."/>
        </authorList>
    </citation>
    <scope>NUCLEOTIDE SEQUENCE [LARGE SCALE GENOMIC DNA]</scope>
    <source>
        <strain evidence="3 4">NLF 7-7</strain>
    </source>
</reference>
<evidence type="ECO:0000313" key="3">
    <source>
        <dbReference type="EMBL" id="QEA14541.1"/>
    </source>
</evidence>
<evidence type="ECO:0000313" key="4">
    <source>
        <dbReference type="Proteomes" id="UP000321199"/>
    </source>
</evidence>
<accession>A0A5B8RYH0</accession>
<gene>
    <name evidence="3" type="ORF">FOZ74_09235</name>
</gene>
<feature type="transmembrane region" description="Helical" evidence="1">
    <location>
        <begin position="389"/>
        <end position="408"/>
    </location>
</feature>
<dbReference type="NCBIfam" id="TIGR04174">
    <property type="entry name" value="IPTL_CTERM"/>
    <property type="match status" value="1"/>
</dbReference>
<dbReference type="InterPro" id="IPR026442">
    <property type="entry name" value="IPTL_CTERM"/>
</dbReference>
<dbReference type="EMBL" id="CP042344">
    <property type="protein sequence ID" value="QEA14541.1"/>
    <property type="molecule type" value="Genomic_DNA"/>
</dbReference>
<keyword evidence="1" id="KW-1133">Transmembrane helix</keyword>
<dbReference type="AlphaFoldDB" id="A0A5B8RYH0"/>
<feature type="domain" description="IPTL-CTERM protein sorting" evidence="2">
    <location>
        <begin position="384"/>
        <end position="411"/>
    </location>
</feature>
<keyword evidence="4" id="KW-1185">Reference proteome</keyword>
<keyword evidence="1" id="KW-0472">Membrane</keyword>
<name>A0A5B8RYH0_9BURK</name>
<dbReference type="OrthoDB" id="8800327at2"/>